<reference evidence="1" key="1">
    <citation type="journal article" date="2021" name="New Phytol.">
        <title>Evolutionary innovations through gain and loss of genes in the ectomycorrhizal Boletales.</title>
        <authorList>
            <person name="Wu G."/>
            <person name="Miyauchi S."/>
            <person name="Morin E."/>
            <person name="Kuo A."/>
            <person name="Drula E."/>
            <person name="Varga T."/>
            <person name="Kohler A."/>
            <person name="Feng B."/>
            <person name="Cao Y."/>
            <person name="Lipzen A."/>
            <person name="Daum C."/>
            <person name="Hundley H."/>
            <person name="Pangilinan J."/>
            <person name="Johnson J."/>
            <person name="Barry K."/>
            <person name="LaButti K."/>
            <person name="Ng V."/>
            <person name="Ahrendt S."/>
            <person name="Min B."/>
            <person name="Choi I.G."/>
            <person name="Park H."/>
            <person name="Plett J.M."/>
            <person name="Magnuson J."/>
            <person name="Spatafora J.W."/>
            <person name="Nagy L.G."/>
            <person name="Henrissat B."/>
            <person name="Grigoriev I.V."/>
            <person name="Yang Z.L."/>
            <person name="Xu J."/>
            <person name="Martin F.M."/>
        </authorList>
    </citation>
    <scope>NUCLEOTIDE SEQUENCE</scope>
    <source>
        <strain evidence="1">KUC20120723A-06</strain>
    </source>
</reference>
<evidence type="ECO:0000313" key="2">
    <source>
        <dbReference type="Proteomes" id="UP000790709"/>
    </source>
</evidence>
<dbReference type="EMBL" id="MU266557">
    <property type="protein sequence ID" value="KAH7920829.1"/>
    <property type="molecule type" value="Genomic_DNA"/>
</dbReference>
<accession>A0ACB8B5Y0</accession>
<sequence length="78" mass="8754">MPLNGKDRPNARTWVCTCLALSAQLCEYVVQAVSPISPVLFPEVEHSRLGPGFRYRCSRQVDIVDVGVRWIEGTHNTI</sequence>
<comment type="caution">
    <text evidence="1">The sequence shown here is derived from an EMBL/GenBank/DDBJ whole genome shotgun (WGS) entry which is preliminary data.</text>
</comment>
<evidence type="ECO:0000313" key="1">
    <source>
        <dbReference type="EMBL" id="KAH7920829.1"/>
    </source>
</evidence>
<organism evidence="1 2">
    <name type="scientific">Leucogyrophana mollusca</name>
    <dbReference type="NCBI Taxonomy" id="85980"/>
    <lineage>
        <taxon>Eukaryota</taxon>
        <taxon>Fungi</taxon>
        <taxon>Dikarya</taxon>
        <taxon>Basidiomycota</taxon>
        <taxon>Agaricomycotina</taxon>
        <taxon>Agaricomycetes</taxon>
        <taxon>Agaricomycetidae</taxon>
        <taxon>Boletales</taxon>
        <taxon>Boletales incertae sedis</taxon>
        <taxon>Leucogyrophana</taxon>
    </lineage>
</organism>
<proteinExistence type="predicted"/>
<keyword evidence="2" id="KW-1185">Reference proteome</keyword>
<gene>
    <name evidence="1" type="ORF">BV22DRAFT_1039386</name>
</gene>
<dbReference type="Proteomes" id="UP000790709">
    <property type="component" value="Unassembled WGS sequence"/>
</dbReference>
<name>A0ACB8B5Y0_9AGAM</name>
<protein>
    <submittedName>
        <fullName evidence="1">Uncharacterized protein</fullName>
    </submittedName>
</protein>